<dbReference type="RefSeq" id="WP_377720819.1">
    <property type="nucleotide sequence ID" value="NZ_JBHSAM010000031.1"/>
</dbReference>
<gene>
    <name evidence="1" type="ORF">ACFOZ8_21415</name>
</gene>
<accession>A0ABV8K826</accession>
<evidence type="ECO:0000313" key="1">
    <source>
        <dbReference type="EMBL" id="MFC4102196.1"/>
    </source>
</evidence>
<dbReference type="Proteomes" id="UP001595715">
    <property type="component" value="Unassembled WGS sequence"/>
</dbReference>
<protein>
    <submittedName>
        <fullName evidence="1">Uncharacterized protein</fullName>
    </submittedName>
</protein>
<dbReference type="EMBL" id="JBHSAM010000031">
    <property type="protein sequence ID" value="MFC4102196.1"/>
    <property type="molecule type" value="Genomic_DNA"/>
</dbReference>
<evidence type="ECO:0000313" key="2">
    <source>
        <dbReference type="Proteomes" id="UP001595715"/>
    </source>
</evidence>
<name>A0ABV8K826_9BACL</name>
<reference evidence="2" key="1">
    <citation type="journal article" date="2019" name="Int. J. Syst. Evol. Microbiol.">
        <title>The Global Catalogue of Microorganisms (GCM) 10K type strain sequencing project: providing services to taxonomists for standard genome sequencing and annotation.</title>
        <authorList>
            <consortium name="The Broad Institute Genomics Platform"/>
            <consortium name="The Broad Institute Genome Sequencing Center for Infectious Disease"/>
            <person name="Wu L."/>
            <person name="Ma J."/>
        </authorList>
    </citation>
    <scope>NUCLEOTIDE SEQUENCE [LARGE SCALE GENOMIC DNA]</scope>
    <source>
        <strain evidence="2">IBRC-M 10987</strain>
    </source>
</reference>
<keyword evidence="2" id="KW-1185">Reference proteome</keyword>
<sequence>MRTMAIGILLVILASIFIEPLTELVNVFRERLVVSTAVNNAVRAAKDRSLEYELLRGLDAQIDENRFKAYFETAFEDAMNMTRTGSDGDTMIFRSDDGKYNDFRVALAFDAKEDLASGQIVTEVDVTVESDYKFKTKYLKLAEDANKDAGFRLIAERSFVVSVKN</sequence>
<comment type="caution">
    <text evidence="1">The sequence shown here is derived from an EMBL/GenBank/DDBJ whole genome shotgun (WGS) entry which is preliminary data.</text>
</comment>
<proteinExistence type="predicted"/>
<organism evidence="1 2">
    <name type="scientific">Paenibacillus xanthanilyticus</name>
    <dbReference type="NCBI Taxonomy" id="1783531"/>
    <lineage>
        <taxon>Bacteria</taxon>
        <taxon>Bacillati</taxon>
        <taxon>Bacillota</taxon>
        <taxon>Bacilli</taxon>
        <taxon>Bacillales</taxon>
        <taxon>Paenibacillaceae</taxon>
        <taxon>Paenibacillus</taxon>
    </lineage>
</organism>